<feature type="compositionally biased region" description="Low complexity" evidence="1">
    <location>
        <begin position="403"/>
        <end position="412"/>
    </location>
</feature>
<dbReference type="Proteomes" id="UP001201980">
    <property type="component" value="Unassembled WGS sequence"/>
</dbReference>
<gene>
    <name evidence="2" type="ORF">MKZ38_009841</name>
</gene>
<evidence type="ECO:0000313" key="2">
    <source>
        <dbReference type="EMBL" id="KAJ2906978.1"/>
    </source>
</evidence>
<feature type="compositionally biased region" description="Low complexity" evidence="1">
    <location>
        <begin position="97"/>
        <end position="118"/>
    </location>
</feature>
<feature type="compositionally biased region" description="Low complexity" evidence="1">
    <location>
        <begin position="151"/>
        <end position="166"/>
    </location>
</feature>
<feature type="compositionally biased region" description="Acidic residues" evidence="1">
    <location>
        <begin position="230"/>
        <end position="241"/>
    </location>
</feature>
<feature type="compositionally biased region" description="Basic and acidic residues" evidence="1">
    <location>
        <begin position="53"/>
        <end position="63"/>
    </location>
</feature>
<reference evidence="2" key="1">
    <citation type="submission" date="2022-07" db="EMBL/GenBank/DDBJ databases">
        <title>Draft genome sequence of Zalerion maritima ATCC 34329, a (micro)plastics degrading marine fungus.</title>
        <authorList>
            <person name="Paco A."/>
            <person name="Goncalves M.F.M."/>
            <person name="Rocha-Santos T.A.P."/>
            <person name="Alves A."/>
        </authorList>
    </citation>
    <scope>NUCLEOTIDE SEQUENCE</scope>
    <source>
        <strain evidence="2">ATCC 34329</strain>
    </source>
</reference>
<feature type="compositionally biased region" description="Basic residues" evidence="1">
    <location>
        <begin position="170"/>
        <end position="179"/>
    </location>
</feature>
<accession>A0AAD5RZK5</accession>
<dbReference type="AlphaFoldDB" id="A0AAD5RZK5"/>
<dbReference type="EMBL" id="JAKWBI020000007">
    <property type="protein sequence ID" value="KAJ2906978.1"/>
    <property type="molecule type" value="Genomic_DNA"/>
</dbReference>
<keyword evidence="3" id="KW-1185">Reference proteome</keyword>
<feature type="compositionally biased region" description="Polar residues" evidence="1">
    <location>
        <begin position="181"/>
        <end position="190"/>
    </location>
</feature>
<feature type="compositionally biased region" description="Polar residues" evidence="1">
    <location>
        <begin position="85"/>
        <end position="96"/>
    </location>
</feature>
<feature type="region of interest" description="Disordered" evidence="1">
    <location>
        <begin position="339"/>
        <end position="419"/>
    </location>
</feature>
<comment type="caution">
    <text evidence="2">The sequence shown here is derived from an EMBL/GenBank/DDBJ whole genome shotgun (WGS) entry which is preliminary data.</text>
</comment>
<sequence>MSHSPPATTSGSGGRSLRPRPRQSLKAQELAQLSSSPFSEHKALLRIVPTRQGRTESRSRLRESPPGQPGSGASSTKAFSPLPSPTTTAETADSATPPSSQLSRSQQQPQPQLQQQPSATKGNKKKRSRVSTDLAASVPADIAMGSAAANPSGPNSQSFASSFSSEPKFKSKPRPKKAATGHNSGRSSPRINAPGNSGSSIGGGPPKANKLIILPTRRASTLKTPPNDPPPEEENEPEEDEGPKVLVPTFDYYQSNLPPHQIDSGDDESGDGDDGVTSAVLPSASTTASNSAFAAGPGETRRQAKAYLAKEGFYNWSVKKVIQLHEHDQHQYQLQTQHSVYSGTPGGSQASQHSTPSPSIVPKTGGHGHGHGTATGAASINTTGTSTKHLKDPLRLTASGRITRSMSGPSRTRSPRRRLVDAKTAAHDLRMDHQTSVERHRWALRDVVSAATMLETNARNLDVSNSGGSRGMIASERRKLAYRNLVGKHLAMLREIEEEWEAWAAECPKELGAFSVRNGGDGVMPDYGQGK</sequence>
<proteinExistence type="predicted"/>
<name>A0AAD5RZK5_9PEZI</name>
<protein>
    <submittedName>
        <fullName evidence="2">Uncharacterized protein</fullName>
    </submittedName>
</protein>
<feature type="region of interest" description="Disordered" evidence="1">
    <location>
        <begin position="1"/>
        <end position="298"/>
    </location>
</feature>
<evidence type="ECO:0000256" key="1">
    <source>
        <dbReference type="SAM" id="MobiDB-lite"/>
    </source>
</evidence>
<feature type="compositionally biased region" description="Polar residues" evidence="1">
    <location>
        <begin position="339"/>
        <end position="358"/>
    </location>
</feature>
<feature type="compositionally biased region" description="Acidic residues" evidence="1">
    <location>
        <begin position="264"/>
        <end position="274"/>
    </location>
</feature>
<organism evidence="2 3">
    <name type="scientific">Zalerion maritima</name>
    <dbReference type="NCBI Taxonomy" id="339359"/>
    <lineage>
        <taxon>Eukaryota</taxon>
        <taxon>Fungi</taxon>
        <taxon>Dikarya</taxon>
        <taxon>Ascomycota</taxon>
        <taxon>Pezizomycotina</taxon>
        <taxon>Sordariomycetes</taxon>
        <taxon>Lulworthiomycetidae</taxon>
        <taxon>Lulworthiales</taxon>
        <taxon>Lulworthiaceae</taxon>
        <taxon>Zalerion</taxon>
    </lineage>
</organism>
<evidence type="ECO:0000313" key="3">
    <source>
        <dbReference type="Proteomes" id="UP001201980"/>
    </source>
</evidence>
<feature type="compositionally biased region" description="Low complexity" evidence="1">
    <location>
        <begin position="283"/>
        <end position="295"/>
    </location>
</feature>